<reference evidence="2 3" key="1">
    <citation type="submission" date="2018-11" db="EMBL/GenBank/DDBJ databases">
        <title>Lysobacter cryohumiis sp. nov., isolated from soil in the Tianshan Mountains, Xinjiang, China.</title>
        <authorList>
            <person name="Luo Y."/>
            <person name="Sheng H."/>
        </authorList>
    </citation>
    <scope>NUCLEOTIDE SEQUENCE [LARGE SCALE GENOMIC DNA]</scope>
    <source>
        <strain evidence="2 3">ZS60</strain>
    </source>
</reference>
<evidence type="ECO:0000313" key="3">
    <source>
        <dbReference type="Proteomes" id="UP000267049"/>
    </source>
</evidence>
<organism evidence="2 3">
    <name type="scientific">Montanilutibacter psychrotolerans</name>
    <dbReference type="NCBI Taxonomy" id="1327343"/>
    <lineage>
        <taxon>Bacteria</taxon>
        <taxon>Pseudomonadati</taxon>
        <taxon>Pseudomonadota</taxon>
        <taxon>Gammaproteobacteria</taxon>
        <taxon>Lysobacterales</taxon>
        <taxon>Lysobacteraceae</taxon>
        <taxon>Montanilutibacter</taxon>
    </lineage>
</organism>
<comment type="caution">
    <text evidence="2">The sequence shown here is derived from an EMBL/GenBank/DDBJ whole genome shotgun (WGS) entry which is preliminary data.</text>
</comment>
<dbReference type="Proteomes" id="UP000267049">
    <property type="component" value="Unassembled WGS sequence"/>
</dbReference>
<evidence type="ECO:0000256" key="1">
    <source>
        <dbReference type="SAM" id="MobiDB-lite"/>
    </source>
</evidence>
<sequence>MVVLVLGIGGTLGVAQWRQAAPPVAAATDRTDNPGTARGNPGVPEAWRNDPRVRAYRDRLAFQRDARLFARQAAGLDPAERARRAGRLASAIDHYERAGELSAGETLMLRIGLIRADDGDEATQVRRITDLVERYRAHARARNAAFLQAQRNDPAFNDYKHREARIVREVMAMTRIPGGLPRDTYLRQRLQQERQLAYADTH</sequence>
<proteinExistence type="predicted"/>
<keyword evidence="3" id="KW-1185">Reference proteome</keyword>
<dbReference type="EMBL" id="RIBS01000002">
    <property type="protein sequence ID" value="RNF85001.1"/>
    <property type="molecule type" value="Genomic_DNA"/>
</dbReference>
<protein>
    <submittedName>
        <fullName evidence="2">Uncharacterized protein</fullName>
    </submittedName>
</protein>
<evidence type="ECO:0000313" key="2">
    <source>
        <dbReference type="EMBL" id="RNF85001.1"/>
    </source>
</evidence>
<dbReference type="AlphaFoldDB" id="A0A3M8SUJ7"/>
<feature type="region of interest" description="Disordered" evidence="1">
    <location>
        <begin position="24"/>
        <end position="48"/>
    </location>
</feature>
<gene>
    <name evidence="2" type="ORF">EER27_04205</name>
</gene>
<accession>A0A3M8SUJ7</accession>
<name>A0A3M8SUJ7_9GAMM</name>